<gene>
    <name evidence="2" type="ORF">B0J12DRAFT_702378</name>
</gene>
<comment type="caution">
    <text evidence="2">The sequence shown here is derived from an EMBL/GenBank/DDBJ whole genome shotgun (WGS) entry which is preliminary data.</text>
</comment>
<dbReference type="EMBL" id="JAGTJR010000026">
    <property type="protein sequence ID" value="KAH7042193.1"/>
    <property type="molecule type" value="Genomic_DNA"/>
</dbReference>
<reference evidence="2 3" key="1">
    <citation type="journal article" date="2021" name="Nat. Commun.">
        <title>Genetic determinants of endophytism in the Arabidopsis root mycobiome.</title>
        <authorList>
            <person name="Mesny F."/>
            <person name="Miyauchi S."/>
            <person name="Thiergart T."/>
            <person name="Pickel B."/>
            <person name="Atanasova L."/>
            <person name="Karlsson M."/>
            <person name="Huettel B."/>
            <person name="Barry K.W."/>
            <person name="Haridas S."/>
            <person name="Chen C."/>
            <person name="Bauer D."/>
            <person name="Andreopoulos W."/>
            <person name="Pangilinan J."/>
            <person name="LaButti K."/>
            <person name="Riley R."/>
            <person name="Lipzen A."/>
            <person name="Clum A."/>
            <person name="Drula E."/>
            <person name="Henrissat B."/>
            <person name="Kohler A."/>
            <person name="Grigoriev I.V."/>
            <person name="Martin F.M."/>
            <person name="Hacquard S."/>
        </authorList>
    </citation>
    <scope>NUCLEOTIDE SEQUENCE [LARGE SCALE GENOMIC DNA]</scope>
    <source>
        <strain evidence="2 3">MPI-SDFR-AT-0080</strain>
    </source>
</reference>
<feature type="region of interest" description="Disordered" evidence="1">
    <location>
        <begin position="57"/>
        <end position="98"/>
    </location>
</feature>
<feature type="region of interest" description="Disordered" evidence="1">
    <location>
        <begin position="1"/>
        <end position="23"/>
    </location>
</feature>
<evidence type="ECO:0000313" key="2">
    <source>
        <dbReference type="EMBL" id="KAH7042193.1"/>
    </source>
</evidence>
<dbReference type="Proteomes" id="UP000774617">
    <property type="component" value="Unassembled WGS sequence"/>
</dbReference>
<keyword evidence="3" id="KW-1185">Reference proteome</keyword>
<evidence type="ECO:0000313" key="3">
    <source>
        <dbReference type="Proteomes" id="UP000774617"/>
    </source>
</evidence>
<organism evidence="2 3">
    <name type="scientific">Macrophomina phaseolina</name>
    <dbReference type="NCBI Taxonomy" id="35725"/>
    <lineage>
        <taxon>Eukaryota</taxon>
        <taxon>Fungi</taxon>
        <taxon>Dikarya</taxon>
        <taxon>Ascomycota</taxon>
        <taxon>Pezizomycotina</taxon>
        <taxon>Dothideomycetes</taxon>
        <taxon>Dothideomycetes incertae sedis</taxon>
        <taxon>Botryosphaeriales</taxon>
        <taxon>Botryosphaeriaceae</taxon>
        <taxon>Macrophomina</taxon>
    </lineage>
</organism>
<name>A0ABQ8G1Q4_9PEZI</name>
<evidence type="ECO:0000256" key="1">
    <source>
        <dbReference type="SAM" id="MobiDB-lite"/>
    </source>
</evidence>
<sequence length="252" mass="28575">MAPQPNASHLIRPSPTEPGRSSYEKYDNVLILLNRRIPKSQSRHMDGIVVAQHVIMSSQPADNEGESHRTPSPKKSREPISTPITLNPTLKRKSAEEQVSTKQLNVAHTSEGIQEDSASLCKRLLPQIVPKVSSPRRYKTHSVPPNFRPGARWLETRNTSIQTDQYPLAHFPLNVRFPNQVPQLPSPRWFRTKAPDLRLPPFPPAFCYYCHDLYTRTAQMESDHISRPQPIEPPFSPSGPDTSGQFCLRGFF</sequence>
<protein>
    <submittedName>
        <fullName evidence="2">Uncharacterized protein</fullName>
    </submittedName>
</protein>
<proteinExistence type="predicted"/>
<accession>A0ABQ8G1Q4</accession>